<reference evidence="1" key="1">
    <citation type="submission" date="2022-01" db="EMBL/GenBank/DDBJ databases">
        <title>Novel bile acid biosynthetic pathways are enriched in the microbiome of centenarians.</title>
        <authorList>
            <person name="Sato Y."/>
            <person name="Atarashi K."/>
            <person name="Plichta R.D."/>
            <person name="Arai Y."/>
            <person name="Sasajima S."/>
            <person name="Kearney M.S."/>
            <person name="Suda W."/>
            <person name="Takeshita K."/>
            <person name="Sasaki T."/>
            <person name="Okamoto S."/>
            <person name="Skelly N.A."/>
            <person name="Okamura Y."/>
            <person name="Vlamakis H."/>
            <person name="Li Y."/>
            <person name="Tanoue T."/>
            <person name="Takei H."/>
            <person name="Nittono H."/>
            <person name="Narushima S."/>
            <person name="Irie J."/>
            <person name="Itoh H."/>
            <person name="Moriya K."/>
            <person name="Sugiura Y."/>
            <person name="Suematsu M."/>
            <person name="Moritoki N."/>
            <person name="Shibata S."/>
            <person name="Littman R.D."/>
            <person name="Fischbach A.M."/>
            <person name="Uwamino Y."/>
            <person name="Inoue T."/>
            <person name="Honda A."/>
            <person name="Hattori M."/>
            <person name="Murai T."/>
            <person name="Xavier J.R."/>
            <person name="Hirose N."/>
            <person name="Honda K."/>
        </authorList>
    </citation>
    <scope>NUCLEOTIDE SEQUENCE</scope>
    <source>
        <strain evidence="1">CE91-St3</strain>
    </source>
</reference>
<evidence type="ECO:0000313" key="2">
    <source>
        <dbReference type="Proteomes" id="UP001055114"/>
    </source>
</evidence>
<sequence>MMDKEFFEIANRLGACRLLHGTENKEELMRLLLTPQGTEFCTKNNFPSMEQLREFRGKKAESMGIYIETDVKLTNPVKVFLAGSKAILHFDTIGRYNVILMHGAEAEIHASNYAVVFVKNAGGKVITHKDHTARVL</sequence>
<dbReference type="RefSeq" id="WP_229055914.1">
    <property type="nucleotide sequence ID" value="NZ_JADNDR010000001.1"/>
</dbReference>
<gene>
    <name evidence="1" type="ORF">CE91St3_13910</name>
</gene>
<accession>A0AA37NI50</accession>
<organism evidence="1 2">
    <name type="scientific">Parabacteroides merdae</name>
    <dbReference type="NCBI Taxonomy" id="46503"/>
    <lineage>
        <taxon>Bacteria</taxon>
        <taxon>Pseudomonadati</taxon>
        <taxon>Bacteroidota</taxon>
        <taxon>Bacteroidia</taxon>
        <taxon>Bacteroidales</taxon>
        <taxon>Tannerellaceae</taxon>
        <taxon>Parabacteroides</taxon>
    </lineage>
</organism>
<dbReference type="AlphaFoldDB" id="A0AA37NI50"/>
<dbReference type="EMBL" id="BQNZ01000001">
    <property type="protein sequence ID" value="GKH71528.1"/>
    <property type="molecule type" value="Genomic_DNA"/>
</dbReference>
<dbReference type="Proteomes" id="UP001055114">
    <property type="component" value="Unassembled WGS sequence"/>
</dbReference>
<name>A0AA37NI50_9BACT</name>
<evidence type="ECO:0000313" key="1">
    <source>
        <dbReference type="EMBL" id="GKH71528.1"/>
    </source>
</evidence>
<comment type="caution">
    <text evidence="1">The sequence shown here is derived from an EMBL/GenBank/DDBJ whole genome shotgun (WGS) entry which is preliminary data.</text>
</comment>
<proteinExistence type="predicted"/>
<protein>
    <submittedName>
        <fullName evidence="1">Uncharacterized protein</fullName>
    </submittedName>
</protein>